<dbReference type="EMBL" id="CM007381">
    <property type="protein sequence ID" value="ONK81781.1"/>
    <property type="molecule type" value="Genomic_DNA"/>
</dbReference>
<protein>
    <recommendedName>
        <fullName evidence="3">Cleavage/polyadenylation specificity factor A subunit N-terminal domain-containing protein</fullName>
    </recommendedName>
</protein>
<evidence type="ECO:0000313" key="2">
    <source>
        <dbReference type="Proteomes" id="UP000243459"/>
    </source>
</evidence>
<sequence length="421" mass="45139">MLVQASSLSLLPPSLSSSTKPLSLLFEPNSQSLAVTLTNSSILLFASFSPSSPSPPLSIPQISTSACFVLLNPNPSPGSSRPLFVSASPSPSSSSTLLRAWIRRSKSDLFAPASLSFKKRTGRRSNEVDLGLRHGIGVRVAGSVNVLVVHSVAESQIWVLGVRVVGGEGGERVELEKCAVVECTRPIYEIRVSMGVLALGEVGGVRVFPLRPMVKGEQGLKKKRRDLSGAGEPQNRGKLRTLKLRQDSGNFSSFFVMTSAVAQDSECSTGLQASLKAIAIRILSQKKFLILDSVGNIYLLSLRNVLALETISSSSTISTADQLNHLDVTMNVQLLAVLPDISAKIQVFWLSDGAHTIHVMSMADVDHSVKEADENGNKEKEMKITAIRVIFTSEKVQDIVPLSANAIMVLGQGSIFSYSIA</sequence>
<dbReference type="OrthoDB" id="1925091at2759"/>
<dbReference type="OMA" id="DNAMKVQ"/>
<accession>A0A5P1FXF3</accession>
<dbReference type="Proteomes" id="UP000243459">
    <property type="component" value="Chromosome 1"/>
</dbReference>
<organism evidence="1 2">
    <name type="scientific">Asparagus officinalis</name>
    <name type="common">Garden asparagus</name>
    <dbReference type="NCBI Taxonomy" id="4686"/>
    <lineage>
        <taxon>Eukaryota</taxon>
        <taxon>Viridiplantae</taxon>
        <taxon>Streptophyta</taxon>
        <taxon>Embryophyta</taxon>
        <taxon>Tracheophyta</taxon>
        <taxon>Spermatophyta</taxon>
        <taxon>Magnoliopsida</taxon>
        <taxon>Liliopsida</taxon>
        <taxon>Asparagales</taxon>
        <taxon>Asparagaceae</taxon>
        <taxon>Asparagoideae</taxon>
        <taxon>Asparagus</taxon>
    </lineage>
</organism>
<reference evidence="2" key="1">
    <citation type="journal article" date="2017" name="Nat. Commun.">
        <title>The asparagus genome sheds light on the origin and evolution of a young Y chromosome.</title>
        <authorList>
            <person name="Harkess A."/>
            <person name="Zhou J."/>
            <person name="Xu C."/>
            <person name="Bowers J.E."/>
            <person name="Van der Hulst R."/>
            <person name="Ayyampalayam S."/>
            <person name="Mercati F."/>
            <person name="Riccardi P."/>
            <person name="McKain M.R."/>
            <person name="Kakrana A."/>
            <person name="Tang H."/>
            <person name="Ray J."/>
            <person name="Groenendijk J."/>
            <person name="Arikit S."/>
            <person name="Mathioni S.M."/>
            <person name="Nakano M."/>
            <person name="Shan H."/>
            <person name="Telgmann-Rauber A."/>
            <person name="Kanno A."/>
            <person name="Yue Z."/>
            <person name="Chen H."/>
            <person name="Li W."/>
            <person name="Chen Y."/>
            <person name="Xu X."/>
            <person name="Zhang Y."/>
            <person name="Luo S."/>
            <person name="Chen H."/>
            <person name="Gao J."/>
            <person name="Mao Z."/>
            <person name="Pires J.C."/>
            <person name="Luo M."/>
            <person name="Kudrna D."/>
            <person name="Wing R.A."/>
            <person name="Meyers B.C."/>
            <person name="Yi K."/>
            <person name="Kong H."/>
            <person name="Lavrijsen P."/>
            <person name="Sunseri F."/>
            <person name="Falavigna A."/>
            <person name="Ye Y."/>
            <person name="Leebens-Mack J.H."/>
            <person name="Chen G."/>
        </authorList>
    </citation>
    <scope>NUCLEOTIDE SEQUENCE [LARGE SCALE GENOMIC DNA]</scope>
    <source>
        <strain evidence="2">cv. DH0086</strain>
    </source>
</reference>
<dbReference type="Gramene" id="ONK81781">
    <property type="protein sequence ID" value="ONK81781"/>
    <property type="gene ID" value="A4U43_C01F32810"/>
</dbReference>
<dbReference type="AlphaFoldDB" id="A0A5P1FXF3"/>
<name>A0A5P1FXF3_ASPOF</name>
<dbReference type="PANTHER" id="PTHR37383">
    <property type="entry name" value="OS01G0694200 PROTEIN"/>
    <property type="match status" value="1"/>
</dbReference>
<evidence type="ECO:0000313" key="1">
    <source>
        <dbReference type="EMBL" id="ONK81781.1"/>
    </source>
</evidence>
<evidence type="ECO:0008006" key="3">
    <source>
        <dbReference type="Google" id="ProtNLM"/>
    </source>
</evidence>
<gene>
    <name evidence="1" type="ORF">A4U43_C01F32810</name>
</gene>
<proteinExistence type="predicted"/>
<dbReference type="PANTHER" id="PTHR37383:SF1">
    <property type="entry name" value="OS01G0694200 PROTEIN"/>
    <property type="match status" value="1"/>
</dbReference>
<keyword evidence="2" id="KW-1185">Reference proteome</keyword>